<dbReference type="PROSITE" id="PS51006">
    <property type="entry name" value="PABS_2"/>
    <property type="match status" value="1"/>
</dbReference>
<feature type="transmembrane region" description="Helical" evidence="5">
    <location>
        <begin position="35"/>
        <end position="56"/>
    </location>
</feature>
<feature type="transmembrane region" description="Helical" evidence="5">
    <location>
        <begin position="170"/>
        <end position="188"/>
    </location>
</feature>
<dbReference type="InterPro" id="IPR030374">
    <property type="entry name" value="PABS"/>
</dbReference>
<dbReference type="PANTHER" id="PTHR43317:SF1">
    <property type="entry name" value="THERMOSPERMINE SYNTHASE ACAULIS5"/>
    <property type="match status" value="1"/>
</dbReference>
<dbReference type="Pfam" id="PF01564">
    <property type="entry name" value="Spermine_synth"/>
    <property type="match status" value="1"/>
</dbReference>
<name>A0A832MLK8_UNCEI</name>
<dbReference type="NCBIfam" id="NF037959">
    <property type="entry name" value="MFS_SpdSyn"/>
    <property type="match status" value="1"/>
</dbReference>
<keyword evidence="5" id="KW-0812">Transmembrane</keyword>
<feature type="transmembrane region" description="Helical" evidence="5">
    <location>
        <begin position="99"/>
        <end position="122"/>
    </location>
</feature>
<protein>
    <recommendedName>
        <fullName evidence="6">PABS domain-containing protein</fullName>
    </recommendedName>
</protein>
<feature type="transmembrane region" description="Helical" evidence="5">
    <location>
        <begin position="68"/>
        <end position="87"/>
    </location>
</feature>
<keyword evidence="5" id="KW-0472">Membrane</keyword>
<evidence type="ECO:0000256" key="3">
    <source>
        <dbReference type="ARBA" id="ARBA00023115"/>
    </source>
</evidence>
<reference evidence="7" key="1">
    <citation type="journal article" date="2020" name="mSystems">
        <title>Genome- and Community-Level Interaction Insights into Carbon Utilization and Element Cycling Functions of Hydrothermarchaeota in Hydrothermal Sediment.</title>
        <authorList>
            <person name="Zhou Z."/>
            <person name="Liu Y."/>
            <person name="Xu W."/>
            <person name="Pan J."/>
            <person name="Luo Z.H."/>
            <person name="Li M."/>
        </authorList>
    </citation>
    <scope>NUCLEOTIDE SEQUENCE [LARGE SCALE GENOMIC DNA]</scope>
    <source>
        <strain evidence="7">SpSt-381</strain>
    </source>
</reference>
<dbReference type="PANTHER" id="PTHR43317">
    <property type="entry name" value="THERMOSPERMINE SYNTHASE ACAULIS5"/>
    <property type="match status" value="1"/>
</dbReference>
<comment type="caution">
    <text evidence="7">The sequence shown here is derived from an EMBL/GenBank/DDBJ whole genome shotgun (WGS) entry which is preliminary data.</text>
</comment>
<proteinExistence type="inferred from homology"/>
<dbReference type="InterPro" id="IPR029063">
    <property type="entry name" value="SAM-dependent_MTases_sf"/>
</dbReference>
<organism evidence="7">
    <name type="scientific">Eiseniibacteriota bacterium</name>
    <dbReference type="NCBI Taxonomy" id="2212470"/>
    <lineage>
        <taxon>Bacteria</taxon>
        <taxon>Candidatus Eiseniibacteriota</taxon>
    </lineage>
</organism>
<dbReference type="AlphaFoldDB" id="A0A832MLK8"/>
<dbReference type="PROSITE" id="PS51257">
    <property type="entry name" value="PROKAR_LIPOPROTEIN"/>
    <property type="match status" value="1"/>
</dbReference>
<keyword evidence="5" id="KW-1133">Transmembrane helix</keyword>
<gene>
    <name evidence="7" type="ORF">ENR23_10395</name>
</gene>
<evidence type="ECO:0000256" key="2">
    <source>
        <dbReference type="ARBA" id="ARBA00022679"/>
    </source>
</evidence>
<feature type="transmembrane region" description="Helical" evidence="5">
    <location>
        <begin position="143"/>
        <end position="164"/>
    </location>
</feature>
<feature type="active site" description="Proton acceptor" evidence="4">
    <location>
        <position position="353"/>
    </location>
</feature>
<evidence type="ECO:0000256" key="5">
    <source>
        <dbReference type="SAM" id="Phobius"/>
    </source>
</evidence>
<accession>A0A832MLK8</accession>
<keyword evidence="2 4" id="KW-0808">Transferase</keyword>
<feature type="domain" description="PABS" evidence="6">
    <location>
        <begin position="198"/>
        <end position="433"/>
    </location>
</feature>
<evidence type="ECO:0000259" key="6">
    <source>
        <dbReference type="PROSITE" id="PS51006"/>
    </source>
</evidence>
<dbReference type="Gene3D" id="3.40.50.150">
    <property type="entry name" value="Vaccinia Virus protein VP39"/>
    <property type="match status" value="1"/>
</dbReference>
<comment type="similarity">
    <text evidence="1">Belongs to the spermidine/spermine synthase family.</text>
</comment>
<feature type="transmembrane region" description="Helical" evidence="5">
    <location>
        <begin position="195"/>
        <end position="213"/>
    </location>
</feature>
<dbReference type="EMBL" id="DSQF01000022">
    <property type="protein sequence ID" value="HGZ43815.1"/>
    <property type="molecule type" value="Genomic_DNA"/>
</dbReference>
<evidence type="ECO:0000256" key="1">
    <source>
        <dbReference type="ARBA" id="ARBA00007867"/>
    </source>
</evidence>
<dbReference type="GO" id="GO:0006596">
    <property type="term" value="P:polyamine biosynthetic process"/>
    <property type="evidence" value="ECO:0007669"/>
    <property type="project" value="UniProtKB-UniRule"/>
</dbReference>
<dbReference type="GO" id="GO:0010487">
    <property type="term" value="F:thermospermine synthase activity"/>
    <property type="evidence" value="ECO:0007669"/>
    <property type="project" value="TreeGrafter"/>
</dbReference>
<dbReference type="SUPFAM" id="SSF53335">
    <property type="entry name" value="S-adenosyl-L-methionine-dependent methyltransferases"/>
    <property type="match status" value="1"/>
</dbReference>
<evidence type="ECO:0000256" key="4">
    <source>
        <dbReference type="PROSITE-ProRule" id="PRU00354"/>
    </source>
</evidence>
<evidence type="ECO:0000313" key="7">
    <source>
        <dbReference type="EMBL" id="HGZ43815.1"/>
    </source>
</evidence>
<sequence length="515" mass="54396">MRSPVLPVVVALAGGCVLALEILGTRILGPYYGVSLFLWSSLIAITLAALAIGYALGGRLADAGATGARLSWLLAGAGAWTLAVPWLRDPLLALSDGLGLRAAVLVTATALFFPPLLLLGMVSPYAIRLRARSLDEVGRTAGSLSAISTLASVAAAVATGFWLIPGLGVTRLTLAIGMVLLAAAVLARVGATGRVGATTAAVGIALVAGAWGLPRVTESAHAGTREVVHSPYAEIEVRDRGAARFLLIDGGIHTIVRLPDYAELHPYVVVATLAGDAAGRPGDALLVGLGGGSATRALRREGWAVEAVEIDPEVTRVAERHFGFRRDRVPVAHADGRRFLARADRRWDLILLDAFGSSSIPFHLVTHEAFALAKSRLRAGGVLALNVEAVGWRHPLVSAVAATLRRSFAHVTVLPIAEPPDRLGNLIVLACDRPLEIADEVLGDPVGALSDPYEHWRVLLRRHAWHNRFTPEGGLVLTDDRSPVDVWAEDINRVARRELHAFFADTAGSGVVLGR</sequence>
<dbReference type="CDD" id="cd02440">
    <property type="entry name" value="AdoMet_MTases"/>
    <property type="match status" value="1"/>
</dbReference>
<keyword evidence="3 4" id="KW-0620">Polyamine biosynthesis</keyword>